<name>A0ABQ4KZ20_SIMTE</name>
<dbReference type="Gene3D" id="3.40.50.150">
    <property type="entry name" value="Vaccinia Virus protein VP39"/>
    <property type="match status" value="1"/>
</dbReference>
<dbReference type="RefSeq" id="WP_244862119.1">
    <property type="nucleotide sequence ID" value="NZ_BORJ01000008.1"/>
</dbReference>
<dbReference type="EMBL" id="BORJ01000008">
    <property type="protein sequence ID" value="GIN97276.1"/>
    <property type="molecule type" value="Genomic_DNA"/>
</dbReference>
<dbReference type="InterPro" id="IPR029063">
    <property type="entry name" value="SAM-dependent_MTases_sf"/>
</dbReference>
<comment type="caution">
    <text evidence="1">The sequence shown here is derived from an EMBL/GenBank/DDBJ whole genome shotgun (WGS) entry which is preliminary data.</text>
</comment>
<gene>
    <name evidence="1" type="ORF">J6TS1_31460</name>
</gene>
<reference evidence="1 2" key="1">
    <citation type="submission" date="2021-03" db="EMBL/GenBank/DDBJ databases">
        <title>Antimicrobial resistance genes in bacteria isolated from Japanese honey, and their potential for conferring macrolide and lincosamide resistance in the American foulbrood pathogen Paenibacillus larvae.</title>
        <authorList>
            <person name="Okamoto M."/>
            <person name="Kumagai M."/>
            <person name="Kanamori H."/>
            <person name="Takamatsu D."/>
        </authorList>
    </citation>
    <scope>NUCLEOTIDE SEQUENCE [LARGE SCALE GENOMIC DNA]</scope>
    <source>
        <strain evidence="1 2">J6TS1</strain>
    </source>
</reference>
<evidence type="ECO:0000313" key="1">
    <source>
        <dbReference type="EMBL" id="GIN97276.1"/>
    </source>
</evidence>
<accession>A0ABQ4KZ20</accession>
<dbReference type="SUPFAM" id="SSF53335">
    <property type="entry name" value="S-adenosyl-L-methionine-dependent methyltransferases"/>
    <property type="match status" value="1"/>
</dbReference>
<protein>
    <submittedName>
        <fullName evidence="1">Uncharacterized protein</fullName>
    </submittedName>
</protein>
<keyword evidence="2" id="KW-1185">Reference proteome</keyword>
<proteinExistence type="predicted"/>
<evidence type="ECO:0000313" key="2">
    <source>
        <dbReference type="Proteomes" id="UP000680670"/>
    </source>
</evidence>
<dbReference type="Proteomes" id="UP000680670">
    <property type="component" value="Unassembled WGS sequence"/>
</dbReference>
<sequence length="75" mass="8315">MKLGLENRVRLIRGTIDGLLPSESKFDAASCILVLHFIDGEQEKLKLLKSIKGHLKHGAPFVLVSVYGDRDNAEL</sequence>
<organism evidence="1 2">
    <name type="scientific">Siminovitchia terrae</name>
    <name type="common">Bacillus terrae</name>
    <dbReference type="NCBI Taxonomy" id="1914933"/>
    <lineage>
        <taxon>Bacteria</taxon>
        <taxon>Bacillati</taxon>
        <taxon>Bacillota</taxon>
        <taxon>Bacilli</taxon>
        <taxon>Bacillales</taxon>
        <taxon>Bacillaceae</taxon>
        <taxon>Siminovitchia</taxon>
    </lineage>
</organism>